<dbReference type="Gene3D" id="1.10.10.10">
    <property type="entry name" value="Winged helix-like DNA-binding domain superfamily/Winged helix DNA-binding domain"/>
    <property type="match status" value="1"/>
</dbReference>
<evidence type="ECO:0000313" key="10">
    <source>
        <dbReference type="Proteomes" id="UP000327157"/>
    </source>
</evidence>
<name>A0A5N5G164_9ROSA</name>
<dbReference type="InterPro" id="IPR057135">
    <property type="entry name" value="At4g27190-like_LRR"/>
</dbReference>
<keyword evidence="2" id="KW-0433">Leucine-rich repeat</keyword>
<comment type="caution">
    <text evidence="9">The sequence shown here is derived from an EMBL/GenBank/DDBJ whole genome shotgun (WGS) entry which is preliminary data.</text>
</comment>
<dbReference type="InterPro" id="IPR036388">
    <property type="entry name" value="WH-like_DNA-bd_sf"/>
</dbReference>
<dbReference type="Gene3D" id="3.40.50.300">
    <property type="entry name" value="P-loop containing nucleotide triphosphate hydrolases"/>
    <property type="match status" value="1"/>
</dbReference>
<dbReference type="InterPro" id="IPR002182">
    <property type="entry name" value="NB-ARC"/>
</dbReference>
<dbReference type="InterPro" id="IPR027417">
    <property type="entry name" value="P-loop_NTPase"/>
</dbReference>
<dbReference type="InterPro" id="IPR032675">
    <property type="entry name" value="LRR_dom_sf"/>
</dbReference>
<evidence type="ECO:0000313" key="9">
    <source>
        <dbReference type="EMBL" id="KAB2607410.1"/>
    </source>
</evidence>
<evidence type="ECO:0000256" key="1">
    <source>
        <dbReference type="ARBA" id="ARBA00008894"/>
    </source>
</evidence>
<dbReference type="PANTHER" id="PTHR33463:SF203">
    <property type="entry name" value="AAA+ ATPASE DOMAIN-CONTAINING PROTEIN"/>
    <property type="match status" value="1"/>
</dbReference>
<dbReference type="GO" id="GO:0006952">
    <property type="term" value="P:defense response"/>
    <property type="evidence" value="ECO:0007669"/>
    <property type="project" value="UniProtKB-KW"/>
</dbReference>
<protein>
    <submittedName>
        <fullName evidence="9">Disease resistance protein</fullName>
    </submittedName>
</protein>
<evidence type="ECO:0000259" key="8">
    <source>
        <dbReference type="Pfam" id="PF23247"/>
    </source>
</evidence>
<dbReference type="Pfam" id="PF00931">
    <property type="entry name" value="NB-ARC"/>
    <property type="match status" value="1"/>
</dbReference>
<evidence type="ECO:0000256" key="3">
    <source>
        <dbReference type="ARBA" id="ARBA00022737"/>
    </source>
</evidence>
<dbReference type="EMBL" id="SMOL01000559">
    <property type="protein sequence ID" value="KAB2607410.1"/>
    <property type="molecule type" value="Genomic_DNA"/>
</dbReference>
<dbReference type="PRINTS" id="PR00364">
    <property type="entry name" value="DISEASERSIST"/>
</dbReference>
<sequence>MDIVNFVLQVGELLWTPVKRNVGYLVHYKRHIQSLEVLVGKLETTRNDYQRSVDAALMNGDEVKSEVQKWLKDADKAIIDAKRLNNEAGENKTCLGGRCPNLKWRYTLSKRAVNETEEMNKLNEEKSFETVTLQVRLPVEFESTMSTGDFEVFEATRQAMDGVMKALKDDNITVIGVHGMGGIGKTTMVKHVGLQACKDKLFDHVIMAVISQNPNLVKIQQQLAEMLALNLNEQTEIARAARLKERIRRGKKILIILDDIWRAIDLSLIGIPDDYELQNCNSKVLLTTRLQNVCHAMKSQEMIHLDFLSDEDSWALFVKKANRSFESTNFYEIARKVAGECRGLPIALIAVARALGDKDLEEWREAARRLEMSQTTNLDDEGDVFRCIKLSYDYLKGNDAKSFFLLCCLFPEDSDIQIEDLLKYGIGKGLFRDANSMQEARSTAHLVAKYLKACSLVLDGEQDGCVRMHDVIRDMAILIASSGDGSQGFLNSLEDYSAISLMGNEIRNLPDELVCPKLEILLLQSNFEIEEIPEDFFQSPNALRVFDISSTEIISLPSSFNLLTKLQTLHLDRCQSITDVSILGELKKLEVLSMRESGIEELPEEIGHLTNLRMLDLTMSTYIAVIPSNVISRLSKLEELYMQLSFADWGKKVEGEDDKTNASFDELICLPYLNSLKVDISDAECLPENVGFFRKWVNFDICISRDPVHRSMNVHLSKNIVTPYSRALFLDTTINTLPDWFNSTVTQRVEKIIYLEPRSLTDILEEYNHGKLHGLKFLHLQECREIVTLMNTETRVPNKPVFESLDELHVFCWERLQQLCVGELLQGSLGNLKFLEVEQCEGVAGALVPSNLLQRLQNLEVLIVCATGMVYIFKSQGLEQGETVLTKLREMKLENLPELTNILNGPAQPAMFHNLKTLAISKCKKLKTLFTFDVAQCLQQLEELWVEECHSLDKLFGLSEGLIVQDDEIIFPQLKNLALQSLSKLTSVLAGSATLLCPSLEYLHVLDCPEFLTSTSDFHSNMQVQVNNEQHFHLLRKRLWEQR</sequence>
<keyword evidence="6" id="KW-0067">ATP-binding</keyword>
<gene>
    <name evidence="9" type="ORF">D8674_007127</name>
</gene>
<feature type="domain" description="Disease resistance protein At4g27190-like leucine-rich repeats" evidence="8">
    <location>
        <begin position="815"/>
        <end position="949"/>
    </location>
</feature>
<reference evidence="9 10" key="3">
    <citation type="submission" date="2019-11" db="EMBL/GenBank/DDBJ databases">
        <title>A de novo genome assembly of a pear dwarfing rootstock.</title>
        <authorList>
            <person name="Wang F."/>
            <person name="Wang J."/>
            <person name="Li S."/>
            <person name="Zhang Y."/>
            <person name="Fang M."/>
            <person name="Ma L."/>
            <person name="Zhao Y."/>
            <person name="Jiang S."/>
        </authorList>
    </citation>
    <scope>NUCLEOTIDE SEQUENCE [LARGE SCALE GENOMIC DNA]</scope>
    <source>
        <strain evidence="9">S2</strain>
        <tissue evidence="9">Leaf</tissue>
    </source>
</reference>
<evidence type="ECO:0000256" key="2">
    <source>
        <dbReference type="ARBA" id="ARBA00022614"/>
    </source>
</evidence>
<comment type="similarity">
    <text evidence="1">Belongs to the disease resistance NB-LRR family.</text>
</comment>
<evidence type="ECO:0000259" key="7">
    <source>
        <dbReference type="Pfam" id="PF00931"/>
    </source>
</evidence>
<proteinExistence type="inferred from homology"/>
<dbReference type="Gene3D" id="1.10.8.430">
    <property type="entry name" value="Helical domain of apoptotic protease-activating factors"/>
    <property type="match status" value="1"/>
</dbReference>
<evidence type="ECO:0000256" key="5">
    <source>
        <dbReference type="ARBA" id="ARBA00022821"/>
    </source>
</evidence>
<dbReference type="SUPFAM" id="SSF52058">
    <property type="entry name" value="L domain-like"/>
    <property type="match status" value="1"/>
</dbReference>
<organism evidence="9 10">
    <name type="scientific">Pyrus ussuriensis x Pyrus communis</name>
    <dbReference type="NCBI Taxonomy" id="2448454"/>
    <lineage>
        <taxon>Eukaryota</taxon>
        <taxon>Viridiplantae</taxon>
        <taxon>Streptophyta</taxon>
        <taxon>Embryophyta</taxon>
        <taxon>Tracheophyta</taxon>
        <taxon>Spermatophyta</taxon>
        <taxon>Magnoliopsida</taxon>
        <taxon>eudicotyledons</taxon>
        <taxon>Gunneridae</taxon>
        <taxon>Pentapetalae</taxon>
        <taxon>rosids</taxon>
        <taxon>fabids</taxon>
        <taxon>Rosales</taxon>
        <taxon>Rosaceae</taxon>
        <taxon>Amygdaloideae</taxon>
        <taxon>Maleae</taxon>
        <taxon>Pyrus</taxon>
    </lineage>
</organism>
<evidence type="ECO:0000256" key="6">
    <source>
        <dbReference type="ARBA" id="ARBA00022840"/>
    </source>
</evidence>
<dbReference type="OrthoDB" id="1579323at2759"/>
<dbReference type="GO" id="GO:0005524">
    <property type="term" value="F:ATP binding"/>
    <property type="evidence" value="ECO:0007669"/>
    <property type="project" value="UniProtKB-KW"/>
</dbReference>
<dbReference type="GO" id="GO:0043531">
    <property type="term" value="F:ADP binding"/>
    <property type="evidence" value="ECO:0007669"/>
    <property type="project" value="InterPro"/>
</dbReference>
<dbReference type="FunFam" id="3.40.50.300:FF:001091">
    <property type="entry name" value="Probable disease resistance protein At1g61300"/>
    <property type="match status" value="1"/>
</dbReference>
<reference evidence="10" key="2">
    <citation type="submission" date="2019-10" db="EMBL/GenBank/DDBJ databases">
        <title>A de novo genome assembly of a pear dwarfing rootstock.</title>
        <authorList>
            <person name="Wang F."/>
            <person name="Wang J."/>
            <person name="Li S."/>
            <person name="Zhang Y."/>
            <person name="Fang M."/>
            <person name="Ma L."/>
            <person name="Zhao Y."/>
            <person name="Jiang S."/>
        </authorList>
    </citation>
    <scope>NUCLEOTIDE SEQUENCE [LARGE SCALE GENOMIC DNA]</scope>
</reference>
<keyword evidence="4" id="KW-0547">Nucleotide-binding</keyword>
<dbReference type="SUPFAM" id="SSF52540">
    <property type="entry name" value="P-loop containing nucleoside triphosphate hydrolases"/>
    <property type="match status" value="1"/>
</dbReference>
<dbReference type="InterPro" id="IPR001611">
    <property type="entry name" value="Leu-rich_rpt"/>
</dbReference>
<dbReference type="Gene3D" id="3.80.10.10">
    <property type="entry name" value="Ribonuclease Inhibitor"/>
    <property type="match status" value="2"/>
</dbReference>
<feature type="domain" description="NB-ARC" evidence="7">
    <location>
        <begin position="158"/>
        <end position="323"/>
    </location>
</feature>
<dbReference type="PANTHER" id="PTHR33463">
    <property type="entry name" value="NB-ARC DOMAIN-CONTAINING PROTEIN-RELATED"/>
    <property type="match status" value="1"/>
</dbReference>
<keyword evidence="5" id="KW-0611">Plant defense</keyword>
<keyword evidence="3" id="KW-0677">Repeat</keyword>
<dbReference type="Proteomes" id="UP000327157">
    <property type="component" value="Chromosome 11"/>
</dbReference>
<evidence type="ECO:0000256" key="4">
    <source>
        <dbReference type="ARBA" id="ARBA00022741"/>
    </source>
</evidence>
<reference evidence="9 10" key="1">
    <citation type="submission" date="2019-09" db="EMBL/GenBank/DDBJ databases">
        <authorList>
            <person name="Ou C."/>
        </authorList>
    </citation>
    <scope>NUCLEOTIDE SEQUENCE [LARGE SCALE GENOMIC DNA]</scope>
    <source>
        <strain evidence="9">S2</strain>
        <tissue evidence="9">Leaf</tissue>
    </source>
</reference>
<keyword evidence="10" id="KW-1185">Reference proteome</keyword>
<dbReference type="AlphaFoldDB" id="A0A5N5G164"/>
<dbReference type="InterPro" id="IPR050905">
    <property type="entry name" value="Plant_NBS-LRR"/>
</dbReference>
<dbReference type="Pfam" id="PF13855">
    <property type="entry name" value="LRR_8"/>
    <property type="match status" value="1"/>
</dbReference>
<dbReference type="InterPro" id="IPR042197">
    <property type="entry name" value="Apaf_helical"/>
</dbReference>
<dbReference type="Pfam" id="PF23247">
    <property type="entry name" value="LRR_RPS2"/>
    <property type="match status" value="1"/>
</dbReference>
<accession>A0A5N5G164</accession>